<dbReference type="Proteomes" id="UP001273166">
    <property type="component" value="Unassembled WGS sequence"/>
</dbReference>
<keyword evidence="3" id="KW-1185">Reference proteome</keyword>
<organism evidence="2 3">
    <name type="scientific">Chaetomium strumarium</name>
    <dbReference type="NCBI Taxonomy" id="1170767"/>
    <lineage>
        <taxon>Eukaryota</taxon>
        <taxon>Fungi</taxon>
        <taxon>Dikarya</taxon>
        <taxon>Ascomycota</taxon>
        <taxon>Pezizomycotina</taxon>
        <taxon>Sordariomycetes</taxon>
        <taxon>Sordariomycetidae</taxon>
        <taxon>Sordariales</taxon>
        <taxon>Chaetomiaceae</taxon>
        <taxon>Chaetomium</taxon>
    </lineage>
</organism>
<feature type="region of interest" description="Disordered" evidence="1">
    <location>
        <begin position="1034"/>
        <end position="1068"/>
    </location>
</feature>
<feature type="region of interest" description="Disordered" evidence="1">
    <location>
        <begin position="70"/>
        <end position="91"/>
    </location>
</feature>
<evidence type="ECO:0000313" key="2">
    <source>
        <dbReference type="EMBL" id="KAK3305676.1"/>
    </source>
</evidence>
<evidence type="ECO:0000256" key="1">
    <source>
        <dbReference type="SAM" id="MobiDB-lite"/>
    </source>
</evidence>
<reference evidence="2" key="1">
    <citation type="journal article" date="2023" name="Mol. Phylogenet. Evol.">
        <title>Genome-scale phylogeny and comparative genomics of the fungal order Sordariales.</title>
        <authorList>
            <person name="Hensen N."/>
            <person name="Bonometti L."/>
            <person name="Westerberg I."/>
            <person name="Brannstrom I.O."/>
            <person name="Guillou S."/>
            <person name="Cros-Aarteil S."/>
            <person name="Calhoun S."/>
            <person name="Haridas S."/>
            <person name="Kuo A."/>
            <person name="Mondo S."/>
            <person name="Pangilinan J."/>
            <person name="Riley R."/>
            <person name="LaButti K."/>
            <person name="Andreopoulos B."/>
            <person name="Lipzen A."/>
            <person name="Chen C."/>
            <person name="Yan M."/>
            <person name="Daum C."/>
            <person name="Ng V."/>
            <person name="Clum A."/>
            <person name="Steindorff A."/>
            <person name="Ohm R.A."/>
            <person name="Martin F."/>
            <person name="Silar P."/>
            <person name="Natvig D.O."/>
            <person name="Lalanne C."/>
            <person name="Gautier V."/>
            <person name="Ament-Velasquez S.L."/>
            <person name="Kruys A."/>
            <person name="Hutchinson M.I."/>
            <person name="Powell A.J."/>
            <person name="Barry K."/>
            <person name="Miller A.N."/>
            <person name="Grigoriev I.V."/>
            <person name="Debuchy R."/>
            <person name="Gladieux P."/>
            <person name="Hiltunen Thoren M."/>
            <person name="Johannesson H."/>
        </authorList>
    </citation>
    <scope>NUCLEOTIDE SEQUENCE</scope>
    <source>
        <strain evidence="2">CBS 333.67</strain>
    </source>
</reference>
<feature type="compositionally biased region" description="Low complexity" evidence="1">
    <location>
        <begin position="1051"/>
        <end position="1061"/>
    </location>
</feature>
<name>A0AAJ0GT81_9PEZI</name>
<comment type="caution">
    <text evidence="2">The sequence shown here is derived from an EMBL/GenBank/DDBJ whole genome shotgun (WGS) entry which is preliminary data.</text>
</comment>
<dbReference type="GeneID" id="87886270"/>
<dbReference type="AlphaFoldDB" id="A0AAJ0GT81"/>
<feature type="region of interest" description="Disordered" evidence="1">
    <location>
        <begin position="216"/>
        <end position="253"/>
    </location>
</feature>
<gene>
    <name evidence="2" type="ORF">B0T15DRAFT_502741</name>
</gene>
<accession>A0AAJ0GT81</accession>
<dbReference type="PANTHER" id="PTHR39596:SF3">
    <property type="entry name" value="HETEROKARYON INCOMPATIBILITY DOMAIN-CONTAINING PROTEIN"/>
    <property type="match status" value="1"/>
</dbReference>
<proteinExistence type="predicted"/>
<dbReference type="PANTHER" id="PTHR39596">
    <property type="match status" value="1"/>
</dbReference>
<evidence type="ECO:0000313" key="3">
    <source>
        <dbReference type="Proteomes" id="UP001273166"/>
    </source>
</evidence>
<dbReference type="EMBL" id="JAUDZG010000004">
    <property type="protein sequence ID" value="KAK3305676.1"/>
    <property type="molecule type" value="Genomic_DNA"/>
</dbReference>
<dbReference type="RefSeq" id="XP_062721456.1">
    <property type="nucleotide sequence ID" value="XM_062867441.1"/>
</dbReference>
<sequence length="1076" mass="122019">MQHLADESFVDVEKAPRVLFNLDRDEQESDIKKLFERPSFNYNDFVGFLEDRGWTADRKDDFKLKEVVRARKEKQEPGRGPGGPAATGVPAPSYSREEIWQAWLFFALIACVVRKRGQPTRTRANLVVKEKIRETLHGVSDHGRQDDQADGTVPILTFKDLVDPDCEFLTTVKLPAALQEWHDCVKATTPKAKLRARLIEADRALELARRVIRANLVPKPPDPEESASLAGRSPRDSHRKQNGYGNGYGNGSARHLKGAIPRLSSLEMELPEARQAILEDEPGDDRFPELSLCLMVLGETLSAAKKQIMSDLGLRINGWLVDDDEGWGPPSYVLSRMEKSWCPRARAVLQGQLGSSAILLYTAFEVHQKKPIVKSEHERCNAMVCYHVPGVEESNGGKIFYKPQHHSDELPCASGKSRCLLVGPKMSLLYNILSNTILATESSDFPILRIVSSKHAGGRQRVVGVSVEKWSIEEQRGLRRPNFTAISHVWSQGMGNETSNRLQECQLEIIYKALAAVEEDRNYFPDQDKDFKMKLLKQVLDEDDLTGETDDYVLSPPFWMDTLAIPVKQRDSPANFKELKMRAIRQIYHVFSMAARVIVIDKDLCNEFPRKPFPIIISLLTSAWMQRLWTLQEAFLSRNLLDIDSRIRELDRPQKDAHATAMAELVKRKPEVPWSSPALGDLVDGGQNTSRPEDETLALSTLLNLDYRTTAIEEATVAEPTVIDGLSRSERDGEEERRARRERMVCDFWTLIHKNYEGSIPAGLIFLPGEKLPLRGFGWAPITWMSAKDEYYPYPLTIPSRPTELHEEGLLVQYPGFLLQCGHPNAILGSNLGKSGLKFPVDQYMSEWYQVQAIGKVRAEYGTAQKLLPRTFAHTPPEFGVILCRPKPREWPEEIGVLVEIYRETWKRKEPERVSRKYYYSQVIRRVWVSRYAPTPDEIKNYKLPSGKVGDQPIGELVPEDTFWYVDGYQANRDDPAPESHIPELPATKPLENRGVEEFRRPNTRKAFTLMSRVTASHFVPQPVQPARLSGTDLATQEPDITASSADVEKAQPPSQSAPSQHSVPGYKRWREYLGM</sequence>
<protein>
    <submittedName>
        <fullName evidence="2">Uncharacterized protein</fullName>
    </submittedName>
</protein>
<reference evidence="2" key="2">
    <citation type="submission" date="2023-06" db="EMBL/GenBank/DDBJ databases">
        <authorList>
            <consortium name="Lawrence Berkeley National Laboratory"/>
            <person name="Mondo S.J."/>
            <person name="Hensen N."/>
            <person name="Bonometti L."/>
            <person name="Westerberg I."/>
            <person name="Brannstrom I.O."/>
            <person name="Guillou S."/>
            <person name="Cros-Aarteil S."/>
            <person name="Calhoun S."/>
            <person name="Haridas S."/>
            <person name="Kuo A."/>
            <person name="Pangilinan J."/>
            <person name="Riley R."/>
            <person name="Labutti K."/>
            <person name="Andreopoulos B."/>
            <person name="Lipzen A."/>
            <person name="Chen C."/>
            <person name="Yanf M."/>
            <person name="Daum C."/>
            <person name="Ng V."/>
            <person name="Clum A."/>
            <person name="Steindorff A."/>
            <person name="Ohm R."/>
            <person name="Martin F."/>
            <person name="Silar P."/>
            <person name="Natvig D."/>
            <person name="Lalanne C."/>
            <person name="Gautier V."/>
            <person name="Ament-Velasquez S.L."/>
            <person name="Kruys A."/>
            <person name="Hutchinson M.I."/>
            <person name="Powell A.J."/>
            <person name="Barry K."/>
            <person name="Miller A.N."/>
            <person name="Grigoriev I.V."/>
            <person name="Debuchy R."/>
            <person name="Gladieux P."/>
            <person name="Thoren M.H."/>
            <person name="Johannesson H."/>
        </authorList>
    </citation>
    <scope>NUCLEOTIDE SEQUENCE</scope>
    <source>
        <strain evidence="2">CBS 333.67</strain>
    </source>
</reference>